<evidence type="ECO:0000313" key="2">
    <source>
        <dbReference type="EMBL" id="KAL2782519.1"/>
    </source>
</evidence>
<evidence type="ECO:0000256" key="1">
    <source>
        <dbReference type="SAM" id="MobiDB-lite"/>
    </source>
</evidence>
<proteinExistence type="predicted"/>
<accession>A0ABR4FH03</accession>
<keyword evidence="3" id="KW-1185">Reference proteome</keyword>
<evidence type="ECO:0000313" key="3">
    <source>
        <dbReference type="Proteomes" id="UP001610563"/>
    </source>
</evidence>
<comment type="caution">
    <text evidence="2">The sequence shown here is derived from an EMBL/GenBank/DDBJ whole genome shotgun (WGS) entry which is preliminary data.</text>
</comment>
<reference evidence="2 3" key="1">
    <citation type="submission" date="2024-07" db="EMBL/GenBank/DDBJ databases">
        <title>Section-level genome sequencing and comparative genomics of Aspergillus sections Usti and Cavernicolus.</title>
        <authorList>
            <consortium name="Lawrence Berkeley National Laboratory"/>
            <person name="Nybo J.L."/>
            <person name="Vesth T.C."/>
            <person name="Theobald S."/>
            <person name="Frisvad J.C."/>
            <person name="Larsen T.O."/>
            <person name="Kjaerboelling I."/>
            <person name="Rothschild-Mancinelli K."/>
            <person name="Lyhne E.K."/>
            <person name="Kogle M.E."/>
            <person name="Barry K."/>
            <person name="Clum A."/>
            <person name="Na H."/>
            <person name="Ledsgaard L."/>
            <person name="Lin J."/>
            <person name="Lipzen A."/>
            <person name="Kuo A."/>
            <person name="Riley R."/>
            <person name="Mondo S."/>
            <person name="Labutti K."/>
            <person name="Haridas S."/>
            <person name="Pangalinan J."/>
            <person name="Salamov A.A."/>
            <person name="Simmons B.A."/>
            <person name="Magnuson J.K."/>
            <person name="Chen J."/>
            <person name="Drula E."/>
            <person name="Henrissat B."/>
            <person name="Wiebenga A."/>
            <person name="Lubbers R.J."/>
            <person name="Gomes A.C."/>
            <person name="Makela M.R."/>
            <person name="Stajich J."/>
            <person name="Grigoriev I.V."/>
            <person name="Mortensen U.H."/>
            <person name="De Vries R.P."/>
            <person name="Baker S.E."/>
            <person name="Andersen M.R."/>
        </authorList>
    </citation>
    <scope>NUCLEOTIDE SEQUENCE [LARGE SCALE GENOMIC DNA]</scope>
    <source>
        <strain evidence="2 3">CBS 209.92</strain>
    </source>
</reference>
<sequence>MSPTTEACVNPTLLTRGAGERQPEPPSQSVEDHHATNRASPHPGHTPGVGETGPSMHWSNDQGMPMGMDANASSSQFMHTSAHDEIARFLLEDYMSPPAGSHPRPTTSNPHHSIHPPQGDLMNLRDRSIEAVMQALIDEILVVVADAQLMRRLSNDALNRVLGGRGFNR</sequence>
<feature type="region of interest" description="Disordered" evidence="1">
    <location>
        <begin position="1"/>
        <end position="80"/>
    </location>
</feature>
<dbReference type="EMBL" id="JBFTWV010000403">
    <property type="protein sequence ID" value="KAL2782519.1"/>
    <property type="molecule type" value="Genomic_DNA"/>
</dbReference>
<dbReference type="Proteomes" id="UP001610563">
    <property type="component" value="Unassembled WGS sequence"/>
</dbReference>
<feature type="region of interest" description="Disordered" evidence="1">
    <location>
        <begin position="95"/>
        <end position="119"/>
    </location>
</feature>
<name>A0ABR4FH03_9EURO</name>
<organism evidence="2 3">
    <name type="scientific">Aspergillus keveii</name>
    <dbReference type="NCBI Taxonomy" id="714993"/>
    <lineage>
        <taxon>Eukaryota</taxon>
        <taxon>Fungi</taxon>
        <taxon>Dikarya</taxon>
        <taxon>Ascomycota</taxon>
        <taxon>Pezizomycotina</taxon>
        <taxon>Eurotiomycetes</taxon>
        <taxon>Eurotiomycetidae</taxon>
        <taxon>Eurotiales</taxon>
        <taxon>Aspergillaceae</taxon>
        <taxon>Aspergillus</taxon>
        <taxon>Aspergillus subgen. Nidulantes</taxon>
    </lineage>
</organism>
<protein>
    <submittedName>
        <fullName evidence="2">Uncharacterized protein</fullName>
    </submittedName>
</protein>
<gene>
    <name evidence="2" type="ORF">BJX66DRAFT_320530</name>
</gene>